<reference evidence="1" key="1">
    <citation type="submission" date="2020-12" db="EMBL/GenBank/DDBJ databases">
        <title>Enhanced detection system for hospital associated transmission using whole genome sequencing surveillance.</title>
        <authorList>
            <person name="Harrison L.H."/>
            <person name="Van Tyne D."/>
            <person name="Marsh J.W."/>
            <person name="Griffith M.P."/>
            <person name="Snyder D.J."/>
            <person name="Cooper V.S."/>
            <person name="Mustapha M."/>
        </authorList>
    </citation>
    <scope>NUCLEOTIDE SEQUENCE</scope>
    <source>
        <strain evidence="1">PSB00042</strain>
    </source>
</reference>
<dbReference type="EMBL" id="JAEHTE010000002">
    <property type="protein sequence ID" value="MBI6883281.1"/>
    <property type="molecule type" value="Genomic_DNA"/>
</dbReference>
<proteinExistence type="predicted"/>
<protein>
    <submittedName>
        <fullName evidence="1">Uncharacterized protein</fullName>
    </submittedName>
</protein>
<dbReference type="Proteomes" id="UP000637061">
    <property type="component" value="Unassembled WGS sequence"/>
</dbReference>
<gene>
    <name evidence="1" type="ORF">JEU22_05090</name>
</gene>
<evidence type="ECO:0000313" key="2">
    <source>
        <dbReference type="Proteomes" id="UP000637061"/>
    </source>
</evidence>
<accession>A0A8I1JI29</accession>
<sequence>MKKVDQNLIASLVEHLERRNEIGDSVLFNVLIEQHGRQVFIEHLSAALSKCSSPKIMWLRQYETVMVSIANHLGGDSDEISKLIKESRRPEDYILDGLSNEDFFDFISSAKVSHGVEFRRRLKGKSSNEFIEDFKLRLKSKPSTWFLNDCSYGNQFIVQDLITSVDGAPGVKYLFNNSIIKNHKLSPSSVHELLAAHMFRVESILQEKGSILTPLISMLSNCVNSGGLSVMKSEGVNIYNYCAQLSKHSYRFSIADADLDEAKHRFNDLIVRILTLVPKQIENHRRYSYSSTNFDVIHVLKRIMYSLSIFNDSKLSHSLSHNDGFVEMLFNTMSSYDPRVAIAVSELVEMKAIEEEDLLSLADTEWKCRIVESLVPRNLIMGSSNRLARSVVLENDLGM</sequence>
<name>A0A8I1JI29_PSEPU</name>
<organism evidence="1 2">
    <name type="scientific">Pseudomonas putida</name>
    <name type="common">Arthrobacter siderocapsulatus</name>
    <dbReference type="NCBI Taxonomy" id="303"/>
    <lineage>
        <taxon>Bacteria</taxon>
        <taxon>Pseudomonadati</taxon>
        <taxon>Pseudomonadota</taxon>
        <taxon>Gammaproteobacteria</taxon>
        <taxon>Pseudomonadales</taxon>
        <taxon>Pseudomonadaceae</taxon>
        <taxon>Pseudomonas</taxon>
    </lineage>
</organism>
<dbReference type="RefSeq" id="WP_198746893.1">
    <property type="nucleotide sequence ID" value="NZ_JAEHTE010000002.1"/>
</dbReference>
<dbReference type="AlphaFoldDB" id="A0A8I1JI29"/>
<evidence type="ECO:0000313" key="1">
    <source>
        <dbReference type="EMBL" id="MBI6883281.1"/>
    </source>
</evidence>
<comment type="caution">
    <text evidence="1">The sequence shown here is derived from an EMBL/GenBank/DDBJ whole genome shotgun (WGS) entry which is preliminary data.</text>
</comment>